<sequence>MILARILQVVGVAGLLACAHLAWQATPWGGEGWARARLLYAGAGAIPALALLGIAGLAAALRRQAAEIAELKALVARLAADQPRRTT</sequence>
<keyword evidence="3" id="KW-1185">Reference proteome</keyword>
<reference evidence="2 3" key="1">
    <citation type="submission" date="2020-03" db="EMBL/GenBank/DDBJ databases">
        <authorList>
            <person name="Sun Q."/>
        </authorList>
    </citation>
    <scope>NUCLEOTIDE SEQUENCE [LARGE SCALE GENOMIC DNA]</scope>
    <source>
        <strain evidence="2 3">JC162</strain>
    </source>
</reference>
<accession>A0A848E9E6</accession>
<comment type="caution">
    <text evidence="2">The sequence shown here is derived from an EMBL/GenBank/DDBJ whole genome shotgun (WGS) entry which is preliminary data.</text>
</comment>
<evidence type="ECO:0000256" key="1">
    <source>
        <dbReference type="SAM" id="Phobius"/>
    </source>
</evidence>
<evidence type="ECO:0000313" key="2">
    <source>
        <dbReference type="EMBL" id="NMJ40187.1"/>
    </source>
</evidence>
<name>A0A848E9E6_9PROT</name>
<gene>
    <name evidence="2" type="ORF">GWK16_02960</name>
</gene>
<keyword evidence="1" id="KW-1133">Transmembrane helix</keyword>
<dbReference type="AlphaFoldDB" id="A0A848E9E6"/>
<feature type="transmembrane region" description="Helical" evidence="1">
    <location>
        <begin position="40"/>
        <end position="61"/>
    </location>
</feature>
<keyword evidence="1" id="KW-0812">Transmembrane</keyword>
<organism evidence="2 3">
    <name type="scientific">Neoroseomonas marina</name>
    <dbReference type="NCBI Taxonomy" id="1232220"/>
    <lineage>
        <taxon>Bacteria</taxon>
        <taxon>Pseudomonadati</taxon>
        <taxon>Pseudomonadota</taxon>
        <taxon>Alphaproteobacteria</taxon>
        <taxon>Acetobacterales</taxon>
        <taxon>Acetobacteraceae</taxon>
        <taxon>Neoroseomonas</taxon>
    </lineage>
</organism>
<dbReference type="Proteomes" id="UP000548582">
    <property type="component" value="Unassembled WGS sequence"/>
</dbReference>
<proteinExistence type="predicted"/>
<dbReference type="EMBL" id="JABBKX010000001">
    <property type="protein sequence ID" value="NMJ40187.1"/>
    <property type="molecule type" value="Genomic_DNA"/>
</dbReference>
<dbReference type="RefSeq" id="WP_168040851.1">
    <property type="nucleotide sequence ID" value="NZ_JABBKX010000001.1"/>
</dbReference>
<protein>
    <submittedName>
        <fullName evidence="2">Uncharacterized protein</fullName>
    </submittedName>
</protein>
<dbReference type="PROSITE" id="PS51257">
    <property type="entry name" value="PROKAR_LIPOPROTEIN"/>
    <property type="match status" value="1"/>
</dbReference>
<evidence type="ECO:0000313" key="3">
    <source>
        <dbReference type="Proteomes" id="UP000548582"/>
    </source>
</evidence>
<keyword evidence="1" id="KW-0472">Membrane</keyword>